<proteinExistence type="predicted"/>
<keyword evidence="3" id="KW-1185">Reference proteome</keyword>
<name>A0AAV7MK18_PLEWA</name>
<accession>A0AAV7MK18</accession>
<reference evidence="2" key="1">
    <citation type="journal article" date="2022" name="bioRxiv">
        <title>Sequencing and chromosome-scale assembly of the giantPleurodeles waltlgenome.</title>
        <authorList>
            <person name="Brown T."/>
            <person name="Elewa A."/>
            <person name="Iarovenko S."/>
            <person name="Subramanian E."/>
            <person name="Araus A.J."/>
            <person name="Petzold A."/>
            <person name="Susuki M."/>
            <person name="Suzuki K.-i.T."/>
            <person name="Hayashi T."/>
            <person name="Toyoda A."/>
            <person name="Oliveira C."/>
            <person name="Osipova E."/>
            <person name="Leigh N.D."/>
            <person name="Simon A."/>
            <person name="Yun M.H."/>
        </authorList>
    </citation>
    <scope>NUCLEOTIDE SEQUENCE</scope>
    <source>
        <strain evidence="2">20211129_DDA</strain>
        <tissue evidence="2">Liver</tissue>
    </source>
</reference>
<dbReference type="AlphaFoldDB" id="A0AAV7MK18"/>
<evidence type="ECO:0000313" key="2">
    <source>
        <dbReference type="EMBL" id="KAJ1103419.1"/>
    </source>
</evidence>
<dbReference type="EMBL" id="JANPWB010000013">
    <property type="protein sequence ID" value="KAJ1103419.1"/>
    <property type="molecule type" value="Genomic_DNA"/>
</dbReference>
<sequence>MGNLRRGSYPYGPPGALLPSPRSCPPIPPSSFSSEQLQAPRAATRPLLPLASSGSNLRTPLSPRRQRCPSRACQAGSPALIGQPRPGERRHVLFFNKGSFIEGVRDTQKLFKGSTHRVTV</sequence>
<evidence type="ECO:0000313" key="3">
    <source>
        <dbReference type="Proteomes" id="UP001066276"/>
    </source>
</evidence>
<dbReference type="Proteomes" id="UP001066276">
    <property type="component" value="Chromosome 9"/>
</dbReference>
<gene>
    <name evidence="2" type="ORF">NDU88_000842</name>
</gene>
<organism evidence="2 3">
    <name type="scientific">Pleurodeles waltl</name>
    <name type="common">Iberian ribbed newt</name>
    <dbReference type="NCBI Taxonomy" id="8319"/>
    <lineage>
        <taxon>Eukaryota</taxon>
        <taxon>Metazoa</taxon>
        <taxon>Chordata</taxon>
        <taxon>Craniata</taxon>
        <taxon>Vertebrata</taxon>
        <taxon>Euteleostomi</taxon>
        <taxon>Amphibia</taxon>
        <taxon>Batrachia</taxon>
        <taxon>Caudata</taxon>
        <taxon>Salamandroidea</taxon>
        <taxon>Salamandridae</taxon>
        <taxon>Pleurodelinae</taxon>
        <taxon>Pleurodeles</taxon>
    </lineage>
</organism>
<feature type="region of interest" description="Disordered" evidence="1">
    <location>
        <begin position="1"/>
        <end position="85"/>
    </location>
</feature>
<comment type="caution">
    <text evidence="2">The sequence shown here is derived from an EMBL/GenBank/DDBJ whole genome shotgun (WGS) entry which is preliminary data.</text>
</comment>
<protein>
    <submittedName>
        <fullName evidence="2">Uncharacterized protein</fullName>
    </submittedName>
</protein>
<evidence type="ECO:0000256" key="1">
    <source>
        <dbReference type="SAM" id="MobiDB-lite"/>
    </source>
</evidence>